<feature type="transmembrane region" description="Helical" evidence="1">
    <location>
        <begin position="60"/>
        <end position="80"/>
    </location>
</feature>
<feature type="domain" description="Major facilitator superfamily (MFS) profile" evidence="2">
    <location>
        <begin position="222"/>
        <end position="410"/>
    </location>
</feature>
<feature type="transmembrane region" description="Helical" evidence="1">
    <location>
        <begin position="347"/>
        <end position="369"/>
    </location>
</feature>
<dbReference type="GO" id="GO:0022857">
    <property type="term" value="F:transmembrane transporter activity"/>
    <property type="evidence" value="ECO:0007669"/>
    <property type="project" value="InterPro"/>
</dbReference>
<feature type="transmembrane region" description="Helical" evidence="1">
    <location>
        <begin position="179"/>
        <end position="199"/>
    </location>
</feature>
<keyword evidence="1" id="KW-1133">Transmembrane helix</keyword>
<keyword evidence="1" id="KW-0472">Membrane</keyword>
<feature type="transmembrane region" description="Helical" evidence="1">
    <location>
        <begin position="87"/>
        <end position="107"/>
    </location>
</feature>
<name>A0A1I6KFV2_9EURY</name>
<dbReference type="AlphaFoldDB" id="A0A1I6KFV2"/>
<keyword evidence="1" id="KW-0812">Transmembrane</keyword>
<dbReference type="InterPro" id="IPR036259">
    <property type="entry name" value="MFS_trans_sf"/>
</dbReference>
<evidence type="ECO:0000259" key="2">
    <source>
        <dbReference type="PROSITE" id="PS50850"/>
    </source>
</evidence>
<dbReference type="PANTHER" id="PTHR23521:SF2">
    <property type="entry name" value="TRANSPORTER MFS SUPERFAMILY"/>
    <property type="match status" value="1"/>
</dbReference>
<evidence type="ECO:0000256" key="1">
    <source>
        <dbReference type="SAM" id="Phobius"/>
    </source>
</evidence>
<dbReference type="PANTHER" id="PTHR23521">
    <property type="entry name" value="TRANSPORTER MFS SUPERFAMILY"/>
    <property type="match status" value="1"/>
</dbReference>
<dbReference type="Pfam" id="PF07690">
    <property type="entry name" value="MFS_1"/>
    <property type="match status" value="1"/>
</dbReference>
<feature type="transmembrane region" description="Helical" evidence="1">
    <location>
        <begin position="119"/>
        <end position="140"/>
    </location>
</feature>
<reference evidence="3 4" key="1">
    <citation type="submission" date="2016-10" db="EMBL/GenBank/DDBJ databases">
        <authorList>
            <person name="de Groot N.N."/>
        </authorList>
    </citation>
    <scope>NUCLEOTIDE SEQUENCE [LARGE SCALE GENOMIC DNA]</scope>
    <source>
        <strain evidence="3 4">CGMCC 1.10457</strain>
    </source>
</reference>
<dbReference type="STRING" id="767519.SAMN05216559_0712"/>
<gene>
    <name evidence="3" type="ORF">SAMN05216559_0712</name>
</gene>
<dbReference type="OrthoDB" id="343229at2157"/>
<dbReference type="SUPFAM" id="SSF103473">
    <property type="entry name" value="MFS general substrate transporter"/>
    <property type="match status" value="1"/>
</dbReference>
<evidence type="ECO:0000313" key="3">
    <source>
        <dbReference type="EMBL" id="SFR89928.1"/>
    </source>
</evidence>
<dbReference type="Proteomes" id="UP000199062">
    <property type="component" value="Unassembled WGS sequence"/>
</dbReference>
<dbReference type="Gene3D" id="1.20.1250.20">
    <property type="entry name" value="MFS general substrate transporter like domains"/>
    <property type="match status" value="2"/>
</dbReference>
<proteinExistence type="predicted"/>
<feature type="transmembrane region" description="Helical" evidence="1">
    <location>
        <begin position="313"/>
        <end position="335"/>
    </location>
</feature>
<dbReference type="GO" id="GO:0005886">
    <property type="term" value="C:plasma membrane"/>
    <property type="evidence" value="ECO:0007669"/>
    <property type="project" value="TreeGrafter"/>
</dbReference>
<organism evidence="3 4">
    <name type="scientific">Halomicrobium zhouii</name>
    <dbReference type="NCBI Taxonomy" id="767519"/>
    <lineage>
        <taxon>Archaea</taxon>
        <taxon>Methanobacteriati</taxon>
        <taxon>Methanobacteriota</taxon>
        <taxon>Stenosarchaea group</taxon>
        <taxon>Halobacteria</taxon>
        <taxon>Halobacteriales</taxon>
        <taxon>Haloarculaceae</taxon>
        <taxon>Halomicrobium</taxon>
    </lineage>
</organism>
<dbReference type="PROSITE" id="PS50850">
    <property type="entry name" value="MFS"/>
    <property type="match status" value="1"/>
</dbReference>
<dbReference type="RefSeq" id="WP_177227121.1">
    <property type="nucleotide sequence ID" value="NZ_FOZK01000001.1"/>
</dbReference>
<feature type="transmembrane region" description="Helical" evidence="1">
    <location>
        <begin position="21"/>
        <end position="40"/>
    </location>
</feature>
<feature type="transmembrane region" description="Helical" evidence="1">
    <location>
        <begin position="256"/>
        <end position="276"/>
    </location>
</feature>
<accession>A0A1I6KFV2</accession>
<dbReference type="InterPro" id="IPR011701">
    <property type="entry name" value="MFS"/>
</dbReference>
<evidence type="ECO:0000313" key="4">
    <source>
        <dbReference type="Proteomes" id="UP000199062"/>
    </source>
</evidence>
<feature type="transmembrane region" description="Helical" evidence="1">
    <location>
        <begin position="220"/>
        <end position="244"/>
    </location>
</feature>
<dbReference type="InterPro" id="IPR020846">
    <property type="entry name" value="MFS_dom"/>
</dbReference>
<keyword evidence="4" id="KW-1185">Reference proteome</keyword>
<feature type="transmembrane region" description="Helical" evidence="1">
    <location>
        <begin position="152"/>
        <end position="173"/>
    </location>
</feature>
<feature type="transmembrane region" description="Helical" evidence="1">
    <location>
        <begin position="288"/>
        <end position="307"/>
    </location>
</feature>
<dbReference type="EMBL" id="FOZK01000001">
    <property type="protein sequence ID" value="SFR89928.1"/>
    <property type="molecule type" value="Genomic_DNA"/>
</dbReference>
<sequence length="410" mass="41817">MVTVGALRRSTPDVTAVQRDRAILALTIFVVLFAQVLLYPGVTDLVTALGAVGDLDASTWFLGSEFAAFVLFAGLWGVVSDRTGRRVPFIVAGAIGGSAGYAALVVIGGTPGATFESVIVVRFLQGAATISAFSLAMTMLMDLEGGNGQNMGAAGIAIGLGTASGAPVGGALTEIGPLVPLWVASGALLLAGLLALLLVDRAPTGQRVGLRSAVRRLRETPALGFPYAFGFMDRLTAGFFALVGTVYFRDVFDLDAAGAGIMLGLFFVPFALLQYPFGVLSDRVGRQVPVAVGSICYGGAVLAVYLAPTVWLAGATMVLLGVLGALISPATMALVSDLSGDADRGVAMGGFNVFGNLGFLAGFVVGSVVTDSFGYGAAFATAGLLEAGIVVVALPAFLRLDLARTATFTE</sequence>
<protein>
    <submittedName>
        <fullName evidence="3">Major Facilitator Superfamily protein</fullName>
    </submittedName>
</protein>
<feature type="transmembrane region" description="Helical" evidence="1">
    <location>
        <begin position="375"/>
        <end position="398"/>
    </location>
</feature>